<name>A0A0A0BUN7_9CELL</name>
<dbReference type="SUPFAM" id="SSF54593">
    <property type="entry name" value="Glyoxalase/Bleomycin resistance protein/Dihydroxybiphenyl dioxygenase"/>
    <property type="match status" value="1"/>
</dbReference>
<reference evidence="2 3" key="2">
    <citation type="journal article" date="2015" name="Stand. Genomic Sci.">
        <title>Draft genome sequence of Cellulomonas carbonis T26(T) and comparative analysis of six Cellulomonas genomes.</title>
        <authorList>
            <person name="Zhuang W."/>
            <person name="Zhang S."/>
            <person name="Xia X."/>
            <person name="Wang G."/>
        </authorList>
    </citation>
    <scope>NUCLEOTIDE SEQUENCE [LARGE SCALE GENOMIC DNA]</scope>
    <source>
        <strain evidence="2 3">T26</strain>
    </source>
</reference>
<reference evidence="2 3" key="1">
    <citation type="submission" date="2013-08" db="EMBL/GenBank/DDBJ databases">
        <title>Genome sequencing of Cellulomonas carbonis T26.</title>
        <authorList>
            <person name="Chen F."/>
            <person name="Li Y."/>
            <person name="Wang G."/>
        </authorList>
    </citation>
    <scope>NUCLEOTIDE SEQUENCE [LARGE SCALE GENOMIC DNA]</scope>
    <source>
        <strain evidence="2 3">T26</strain>
    </source>
</reference>
<dbReference type="Proteomes" id="UP000029839">
    <property type="component" value="Unassembled WGS sequence"/>
</dbReference>
<dbReference type="Gene3D" id="3.10.180.10">
    <property type="entry name" value="2,3-Dihydroxybiphenyl 1,2-Dioxygenase, domain 1"/>
    <property type="match status" value="1"/>
</dbReference>
<sequence>MLSDHAAMPVVAVSDVDRARRFYEETLGLTPASDIPDGLLFRAGGVQLLVYRSEYAGTNKATAVSFDVPEGSFDAEVADLRGRGVTFQEYDLEGVTWSDGVASMDGMRAAWFEDPDGNILNISTSTAS</sequence>
<dbReference type="InterPro" id="IPR029068">
    <property type="entry name" value="Glyas_Bleomycin-R_OHBP_Dase"/>
</dbReference>
<keyword evidence="3" id="KW-1185">Reference proteome</keyword>
<accession>A0A0A0BUN7</accession>
<dbReference type="OrthoDB" id="9804907at2"/>
<evidence type="ECO:0000313" key="3">
    <source>
        <dbReference type="Proteomes" id="UP000029839"/>
    </source>
</evidence>
<proteinExistence type="predicted"/>
<comment type="caution">
    <text evidence="2">The sequence shown here is derived from an EMBL/GenBank/DDBJ whole genome shotgun (WGS) entry which is preliminary data.</text>
</comment>
<evidence type="ECO:0000259" key="1">
    <source>
        <dbReference type="PROSITE" id="PS51819"/>
    </source>
</evidence>
<dbReference type="RefSeq" id="WP_043604293.1">
    <property type="nucleotide sequence ID" value="NZ_AXCY01000017.1"/>
</dbReference>
<feature type="domain" description="VOC" evidence="1">
    <location>
        <begin position="5"/>
        <end position="125"/>
    </location>
</feature>
<gene>
    <name evidence="2" type="ORF">N868_08220</name>
</gene>
<dbReference type="AlphaFoldDB" id="A0A0A0BUN7"/>
<dbReference type="EMBL" id="AXCY01000017">
    <property type="protein sequence ID" value="KGM11631.1"/>
    <property type="molecule type" value="Genomic_DNA"/>
</dbReference>
<dbReference type="InterPro" id="IPR004360">
    <property type="entry name" value="Glyas_Fos-R_dOase_dom"/>
</dbReference>
<organism evidence="2 3">
    <name type="scientific">Cellulomonas carbonis T26</name>
    <dbReference type="NCBI Taxonomy" id="947969"/>
    <lineage>
        <taxon>Bacteria</taxon>
        <taxon>Bacillati</taxon>
        <taxon>Actinomycetota</taxon>
        <taxon>Actinomycetes</taxon>
        <taxon>Micrococcales</taxon>
        <taxon>Cellulomonadaceae</taxon>
        <taxon>Cellulomonas</taxon>
    </lineage>
</organism>
<dbReference type="PROSITE" id="PS51819">
    <property type="entry name" value="VOC"/>
    <property type="match status" value="1"/>
</dbReference>
<dbReference type="InterPro" id="IPR037523">
    <property type="entry name" value="VOC_core"/>
</dbReference>
<protein>
    <submittedName>
        <fullName evidence="2">Glyoxalase</fullName>
    </submittedName>
</protein>
<dbReference type="Pfam" id="PF00903">
    <property type="entry name" value="Glyoxalase"/>
    <property type="match status" value="1"/>
</dbReference>
<evidence type="ECO:0000313" key="2">
    <source>
        <dbReference type="EMBL" id="KGM11631.1"/>
    </source>
</evidence>